<organism evidence="4 5">
    <name type="scientific">Psilocybe cyanescens</name>
    <dbReference type="NCBI Taxonomy" id="93625"/>
    <lineage>
        <taxon>Eukaryota</taxon>
        <taxon>Fungi</taxon>
        <taxon>Dikarya</taxon>
        <taxon>Basidiomycota</taxon>
        <taxon>Agaricomycotina</taxon>
        <taxon>Agaricomycetes</taxon>
        <taxon>Agaricomycetidae</taxon>
        <taxon>Agaricales</taxon>
        <taxon>Agaricineae</taxon>
        <taxon>Strophariaceae</taxon>
        <taxon>Psilocybe</taxon>
    </lineage>
</organism>
<feature type="region of interest" description="Disordered" evidence="2">
    <location>
        <begin position="36"/>
        <end position="62"/>
    </location>
</feature>
<dbReference type="InterPro" id="IPR012337">
    <property type="entry name" value="RNaseH-like_sf"/>
</dbReference>
<name>A0A409XI72_PSICY</name>
<feature type="compositionally biased region" description="Polar residues" evidence="2">
    <location>
        <begin position="38"/>
        <end position="58"/>
    </location>
</feature>
<dbReference type="Proteomes" id="UP000283269">
    <property type="component" value="Unassembled WGS sequence"/>
</dbReference>
<keyword evidence="5" id="KW-1185">Reference proteome</keyword>
<dbReference type="PRINTS" id="PR00867">
    <property type="entry name" value="DNAPOLG"/>
</dbReference>
<protein>
    <recommendedName>
        <fullName evidence="1">Mitochondrial DNA polymerase catalytic subunit</fullName>
    </recommendedName>
</protein>
<feature type="domain" description="DNA-directed DNA polymerase family A palm" evidence="3">
    <location>
        <begin position="808"/>
        <end position="1041"/>
    </location>
</feature>
<dbReference type="Gene3D" id="3.30.70.370">
    <property type="match status" value="1"/>
</dbReference>
<proteinExistence type="predicted"/>
<dbReference type="SUPFAM" id="SSF56672">
    <property type="entry name" value="DNA/RNA polymerases"/>
    <property type="match status" value="1"/>
</dbReference>
<evidence type="ECO:0000313" key="5">
    <source>
        <dbReference type="Proteomes" id="UP000283269"/>
    </source>
</evidence>
<dbReference type="Pfam" id="PF00476">
    <property type="entry name" value="DNA_pol_A"/>
    <property type="match status" value="1"/>
</dbReference>
<dbReference type="EMBL" id="NHYD01001635">
    <property type="protein sequence ID" value="PPQ90454.1"/>
    <property type="molecule type" value="Genomic_DNA"/>
</dbReference>
<dbReference type="GO" id="GO:0003677">
    <property type="term" value="F:DNA binding"/>
    <property type="evidence" value="ECO:0007669"/>
    <property type="project" value="InterPro"/>
</dbReference>
<comment type="caution">
    <text evidence="4">The sequence shown here is derived from an EMBL/GenBank/DDBJ whole genome shotgun (WGS) entry which is preliminary data.</text>
</comment>
<dbReference type="STRING" id="93625.A0A409XI72"/>
<evidence type="ECO:0000256" key="1">
    <source>
        <dbReference type="ARBA" id="ARBA00031966"/>
    </source>
</evidence>
<dbReference type="InterPro" id="IPR043502">
    <property type="entry name" value="DNA/RNA_pol_sf"/>
</dbReference>
<feature type="region of interest" description="Disordered" evidence="2">
    <location>
        <begin position="1179"/>
        <end position="1212"/>
    </location>
</feature>
<evidence type="ECO:0000259" key="3">
    <source>
        <dbReference type="SMART" id="SM00482"/>
    </source>
</evidence>
<accession>A0A409XI72</accession>
<dbReference type="OrthoDB" id="5588663at2759"/>
<evidence type="ECO:0000256" key="2">
    <source>
        <dbReference type="SAM" id="MobiDB-lite"/>
    </source>
</evidence>
<feature type="region of interest" description="Disordered" evidence="2">
    <location>
        <begin position="366"/>
        <end position="392"/>
    </location>
</feature>
<dbReference type="SUPFAM" id="SSF53098">
    <property type="entry name" value="Ribonuclease H-like"/>
    <property type="match status" value="1"/>
</dbReference>
<dbReference type="Gene3D" id="1.10.150.20">
    <property type="entry name" value="5' to 3' exonuclease, C-terminal subdomain"/>
    <property type="match status" value="1"/>
</dbReference>
<dbReference type="PANTHER" id="PTHR10267:SF0">
    <property type="entry name" value="DNA POLYMERASE SUBUNIT GAMMA-1"/>
    <property type="match status" value="1"/>
</dbReference>
<dbReference type="GO" id="GO:0008408">
    <property type="term" value="F:3'-5' exonuclease activity"/>
    <property type="evidence" value="ECO:0007669"/>
    <property type="project" value="TreeGrafter"/>
</dbReference>
<dbReference type="Pfam" id="PF18136">
    <property type="entry name" value="DNApol_Exo"/>
    <property type="match status" value="1"/>
</dbReference>
<reference evidence="4 5" key="1">
    <citation type="journal article" date="2018" name="Evol. Lett.">
        <title>Horizontal gene cluster transfer increased hallucinogenic mushroom diversity.</title>
        <authorList>
            <person name="Reynolds H.T."/>
            <person name="Vijayakumar V."/>
            <person name="Gluck-Thaler E."/>
            <person name="Korotkin H.B."/>
            <person name="Matheny P.B."/>
            <person name="Slot J.C."/>
        </authorList>
    </citation>
    <scope>NUCLEOTIDE SEQUENCE [LARGE SCALE GENOMIC DNA]</scope>
    <source>
        <strain evidence="4 5">2631</strain>
    </source>
</reference>
<dbReference type="PANTHER" id="PTHR10267">
    <property type="entry name" value="DNA POLYMERASE SUBUNIT GAMMA-1"/>
    <property type="match status" value="1"/>
</dbReference>
<dbReference type="SMART" id="SM00482">
    <property type="entry name" value="POLAc"/>
    <property type="match status" value="1"/>
</dbReference>
<dbReference type="InterPro" id="IPR002297">
    <property type="entry name" value="DNA-dir_DNA_pol_A_mt"/>
</dbReference>
<dbReference type="InterPro" id="IPR001098">
    <property type="entry name" value="DNA-dir_DNA_pol_A_palm_dom"/>
</dbReference>
<dbReference type="GO" id="GO:0003887">
    <property type="term" value="F:DNA-directed DNA polymerase activity"/>
    <property type="evidence" value="ECO:0007669"/>
    <property type="project" value="InterPro"/>
</dbReference>
<gene>
    <name evidence="4" type="ORF">CVT25_014972</name>
</gene>
<dbReference type="GO" id="GO:0005760">
    <property type="term" value="C:gamma DNA polymerase complex"/>
    <property type="evidence" value="ECO:0007669"/>
    <property type="project" value="InterPro"/>
</dbReference>
<evidence type="ECO:0000313" key="4">
    <source>
        <dbReference type="EMBL" id="PPQ90454.1"/>
    </source>
</evidence>
<dbReference type="InParanoid" id="A0A409XI72"/>
<dbReference type="InterPro" id="IPR041336">
    <property type="entry name" value="DNApol_Exo"/>
</dbReference>
<feature type="compositionally biased region" description="Basic residues" evidence="2">
    <location>
        <begin position="1191"/>
        <end position="1203"/>
    </location>
</feature>
<dbReference type="FunCoup" id="A0A409XI72">
    <property type="interactions" value="246"/>
</dbReference>
<feature type="compositionally biased region" description="Low complexity" evidence="2">
    <location>
        <begin position="369"/>
        <end position="381"/>
    </location>
</feature>
<sequence>MLKSLPTILRSNISFRRHFHLSPAPYSANLAQKLLPHNPSTTEKSPSTNQIKSSQNSQHIDEDIIRERNIKRNEVGVQLLSHNLHSQVFKNVTFPAPPKENIQISREHLAMHGLDPTQTSVLPDISFKLPPLQGTNISEHFHRIGAHVAEPWLSLAKSFASQKLPPKPDHWHVQSGWTKYHYLPDGSSYSEHVEAPIHNGKPEELLTFDVETMPNYHPYAIMACAASPNAWYAWISPWLLGETEDPQQLIPVGDPTASKVLVGHNVSYDRIRILEEYDATGTATRFVDTMSLHIAVHGISAHQRPAWMKHRKAKEAAEDRQEETVQAVLNLMRDVKEREEREADPARQAELRRLLQDMEESIVQLRNQGPPGAAPAAPTTSADEDADEEDVQAKKWEDITSANSLADVAKLHCGIVMDKTIRNDLMEMEPSHIRDNVTDYLDYCATDVQVTHEVFAATLPAFLKACPHPVSFAGILTMGSSFLPVDENWEAYVRNAEGICNDMQEKVQTKLKVLAENAKGLMDRDLASALCNGDKDQNLNDRIIALADSLLETPSAERETDPWLSQLDWTPVPKQYNEDGSLITPPKKTRVVKVKPLKPPAVVWPKWYWEAKKPKKDMPAGTLEVTVRNRIAPILLRLSWCGYPLFYSREHGWTFRVPGQDKFKTRYTPMSFYAPEDEALQQATLTEGYLFYKLPHKDGDKANVANPLGKTFLKYAQNGTLKSPGDEAKEALDMNSMCSYWISARDRVMNQLVIWQNPKLSLGLPTPTEEGKKYGIILPQMTTMGTVTRRAIEKTWLTASNAKKNRVGSELKAMVRAPPGYAIVGADVDSEELWISSCMGDAQFGFHGASAIGWMTLEGTKAAGTDLHSKTASILGISRDQAKVFNYSRIYGAGMRHAMLLLLQSNAAMLPEEAQKLADNLYASTKGKNTHRTDIFDRKFWFGGTESYLFNKLEEIATSDKPQTPALGCGVTYALSKEYLPEGFGSDYMPSRINWAVQSSGVDYLHLLIVSMNHLIEKYNINARYMISVHDELRYLVAEEDKYRAALAMQIANLWTRALFAYKLGMDDLPQGVAFFSAVDVDHVLRKEVDMPCVTPSQPIPIAPGESLDIVQLLAKTNGGSLCKDGAPMPDRREQAFEGTLEGYMESDCLAHRANSPAFLKAQATKDFGEVKGLAQQASGKRFEGSNQRVFKQRPKPIRRKPRPLGNGEGFDWSEEVERVLAS</sequence>
<dbReference type="Gene3D" id="3.30.420.390">
    <property type="match status" value="2"/>
</dbReference>
<dbReference type="AlphaFoldDB" id="A0A409XI72"/>
<dbReference type="GO" id="GO:0006264">
    <property type="term" value="P:mitochondrial DNA replication"/>
    <property type="evidence" value="ECO:0007669"/>
    <property type="project" value="TreeGrafter"/>
</dbReference>